<sequence length="257" mass="29501">MIEIYKKLPKTNCGECGDATCTAFALKVINSQRRIQDCPYVANKDSKLALNKPVATMDDNYSRVSYELEAVAKCVNFKDASAAIGGGYEIKDGEERITLKMINKPYEIRRKGLYENDTYCIDSWSKIIIYDYVRRQGRRSLTAEWVTLGYFTNTASHVKAFQRNAEEKIATKFNDNKQGLIIRCKELGGVAAQGQMRADYIYQFGLLPRIPLYMCFWEADDEFSASCKLFLDSSAEDYIDIEYLAYLVERFVEIFVH</sequence>
<evidence type="ECO:0000313" key="9">
    <source>
        <dbReference type="Proteomes" id="UP000221734"/>
    </source>
</evidence>
<name>Q1Q176_KUEST</name>
<keyword evidence="3" id="KW-0408">Iron</keyword>
<dbReference type="AlphaFoldDB" id="Q1Q176"/>
<evidence type="ECO:0000259" key="5">
    <source>
        <dbReference type="PROSITE" id="PS51656"/>
    </source>
</evidence>
<protein>
    <submittedName>
        <fullName evidence="7">DUF3786 domain-containing protein</fullName>
    </submittedName>
</protein>
<dbReference type="OrthoDB" id="9793312at2"/>
<reference evidence="7 10" key="5">
    <citation type="submission" date="2020-02" db="EMBL/GenBank/DDBJ databases">
        <title>Newly sequenced genome of strain CSTR1 showed variability in Candidatus Kuenenia stuttgartiensis genomes.</title>
        <authorList>
            <person name="Ding C."/>
            <person name="Adrian L."/>
        </authorList>
    </citation>
    <scope>NUCLEOTIDE SEQUENCE [LARGE SCALE GENOMIC DNA]</scope>
    <source>
        <strain evidence="7 10">CSTR1</strain>
    </source>
</reference>
<dbReference type="PROSITE" id="PS51656">
    <property type="entry name" value="4FE4S"/>
    <property type="match status" value="1"/>
</dbReference>
<evidence type="ECO:0000256" key="4">
    <source>
        <dbReference type="ARBA" id="ARBA00023014"/>
    </source>
</evidence>
<dbReference type="Gene3D" id="1.10.15.40">
    <property type="entry name" value="Electron transport complex subunit B, putative Fe-S cluster"/>
    <property type="match status" value="1"/>
</dbReference>
<dbReference type="EMBL" id="LT934425">
    <property type="protein sequence ID" value="SOH05321.1"/>
    <property type="molecule type" value="Genomic_DNA"/>
</dbReference>
<dbReference type="Proteomes" id="UP000221734">
    <property type="component" value="Chromosome Kuenenia_stuttgartiensis_MBR1"/>
</dbReference>
<dbReference type="InterPro" id="IPR007202">
    <property type="entry name" value="4Fe-4S_dom"/>
</dbReference>
<organism evidence="6">
    <name type="scientific">Kuenenia stuttgartiensis</name>
    <dbReference type="NCBI Taxonomy" id="174633"/>
    <lineage>
        <taxon>Bacteria</taxon>
        <taxon>Pseudomonadati</taxon>
        <taxon>Planctomycetota</taxon>
        <taxon>Candidatus Brocadiia</taxon>
        <taxon>Candidatus Brocadiales</taxon>
        <taxon>Candidatus Brocadiaceae</taxon>
        <taxon>Candidatus Kuenenia</taxon>
    </lineage>
</organism>
<keyword evidence="2" id="KW-0479">Metal-binding</keyword>
<reference evidence="9" key="3">
    <citation type="submission" date="2017-10" db="EMBL/GenBank/DDBJ databases">
        <authorList>
            <person name="Frank J."/>
        </authorList>
    </citation>
    <scope>NUCLEOTIDE SEQUENCE [LARGE SCALE GENOMIC DNA]</scope>
</reference>
<dbReference type="InterPro" id="IPR051069">
    <property type="entry name" value="ACDS_complex_subunit"/>
</dbReference>
<evidence type="ECO:0000256" key="3">
    <source>
        <dbReference type="ARBA" id="ARBA00023004"/>
    </source>
</evidence>
<evidence type="ECO:0000313" key="10">
    <source>
        <dbReference type="Proteomes" id="UP000501926"/>
    </source>
</evidence>
<proteinExistence type="predicted"/>
<evidence type="ECO:0000256" key="2">
    <source>
        <dbReference type="ARBA" id="ARBA00022723"/>
    </source>
</evidence>
<dbReference type="Pfam" id="PF04060">
    <property type="entry name" value="FeS"/>
    <property type="match status" value="1"/>
</dbReference>
<dbReference type="PANTHER" id="PTHR36214">
    <property type="match status" value="1"/>
</dbReference>
<evidence type="ECO:0000313" key="7">
    <source>
        <dbReference type="EMBL" id="QII10786.1"/>
    </source>
</evidence>
<dbReference type="Proteomes" id="UP000501926">
    <property type="component" value="Chromosome"/>
</dbReference>
<dbReference type="EMBL" id="CP049055">
    <property type="protein sequence ID" value="QII10786.1"/>
    <property type="molecule type" value="Genomic_DNA"/>
</dbReference>
<reference evidence="6" key="2">
    <citation type="submission" date="2006-01" db="EMBL/GenBank/DDBJ databases">
        <authorList>
            <person name="Genoscope"/>
        </authorList>
    </citation>
    <scope>NUCLEOTIDE SEQUENCE</scope>
</reference>
<dbReference type="RefSeq" id="WP_099325919.1">
    <property type="nucleotide sequence ID" value="NZ_CP049055.1"/>
</dbReference>
<dbReference type="EMBL" id="CT573071">
    <property type="protein sequence ID" value="CAJ73755.1"/>
    <property type="molecule type" value="Genomic_DNA"/>
</dbReference>
<dbReference type="Pfam" id="PF12654">
    <property type="entry name" value="DUF3786"/>
    <property type="match status" value="1"/>
</dbReference>
<evidence type="ECO:0000313" key="6">
    <source>
        <dbReference type="EMBL" id="CAJ73755.1"/>
    </source>
</evidence>
<keyword evidence="1" id="KW-0004">4Fe-4S</keyword>
<keyword evidence="4" id="KW-0411">Iron-sulfur</keyword>
<dbReference type="PANTHER" id="PTHR36214:SF3">
    <property type="entry name" value="ACETYL-COA DECARBONYLASE_SYNTHASE COMPLEX SUBUNIT GAMMA"/>
    <property type="match status" value="1"/>
</dbReference>
<evidence type="ECO:0000313" key="8">
    <source>
        <dbReference type="EMBL" id="SOH05321.1"/>
    </source>
</evidence>
<keyword evidence="9" id="KW-1185">Reference proteome</keyword>
<gene>
    <name evidence="8" type="primary">acsC_2</name>
    <name evidence="7" type="ORF">KsCSTR_14070</name>
    <name evidence="8" type="ORF">KSMBR1_2839</name>
    <name evidence="6" type="ORF">kuste3001</name>
</gene>
<reference evidence="6" key="1">
    <citation type="journal article" date="2006" name="Nature">
        <title>Deciphering the evolution and metabolism of an anammox bacterium from a community genome.</title>
        <authorList>
            <person name="Strous M."/>
            <person name="Pelletier E."/>
            <person name="Mangenot S."/>
            <person name="Rattei T."/>
            <person name="Lehner A."/>
            <person name="Taylor M.W."/>
            <person name="Horn M."/>
            <person name="Daims H."/>
            <person name="Bartol-Mavel D."/>
            <person name="Wincker P."/>
            <person name="Barbe V."/>
            <person name="Fonknechten N."/>
            <person name="Vallenet D."/>
            <person name="Segurens B."/>
            <person name="Schenowitz-Truong C."/>
            <person name="Medigue C."/>
            <person name="Collingro A."/>
            <person name="Snel B."/>
            <person name="Dutilh B.E."/>
            <person name="OpDenCamp H.J.M."/>
            <person name="vanDerDrift C."/>
            <person name="Cirpus I."/>
            <person name="vanDePas-Schoonen K.T."/>
            <person name="Harhangi H.R."/>
            <person name="vanNiftrik L."/>
            <person name="Schmid M."/>
            <person name="Keltjens J."/>
            <person name="vanDeVossenberg J."/>
            <person name="Kartal B."/>
            <person name="Meier H."/>
            <person name="Frishman D."/>
            <person name="Huynen M.A."/>
            <person name="Mewes H."/>
            <person name="Weissenbach J."/>
            <person name="Jetten M.S.M."/>
            <person name="Wagner M."/>
            <person name="LePaslier D."/>
        </authorList>
    </citation>
    <scope>NUCLEOTIDE SEQUENCE</scope>
</reference>
<feature type="domain" description="4Fe-4S" evidence="5">
    <location>
        <begin position="1"/>
        <end position="56"/>
    </location>
</feature>
<dbReference type="GO" id="GO:0046872">
    <property type="term" value="F:metal ion binding"/>
    <property type="evidence" value="ECO:0007669"/>
    <property type="project" value="UniProtKB-KW"/>
</dbReference>
<dbReference type="GO" id="GO:0051539">
    <property type="term" value="F:4 iron, 4 sulfur cluster binding"/>
    <property type="evidence" value="ECO:0007669"/>
    <property type="project" value="UniProtKB-KW"/>
</dbReference>
<dbReference type="KEGG" id="kst:KSMBR1_2839"/>
<accession>Q1Q176</accession>
<evidence type="ECO:0000256" key="1">
    <source>
        <dbReference type="ARBA" id="ARBA00022485"/>
    </source>
</evidence>
<reference evidence="8" key="4">
    <citation type="submission" date="2017-10" db="EMBL/GenBank/DDBJ databases">
        <authorList>
            <person name="Banno H."/>
            <person name="Chua N.-H."/>
        </authorList>
    </citation>
    <scope>NUCLEOTIDE SEQUENCE [LARGE SCALE GENOMIC DNA]</scope>
    <source>
        <strain evidence="8">Kuenenia_mbr1_ru-nijmegen</strain>
    </source>
</reference>
<dbReference type="InterPro" id="IPR024264">
    <property type="entry name" value="DUF3786"/>
</dbReference>